<evidence type="ECO:0000313" key="8">
    <source>
        <dbReference type="Proteomes" id="UP000070700"/>
    </source>
</evidence>
<dbReference type="CDD" id="cd00067">
    <property type="entry name" value="GAL4"/>
    <property type="match status" value="1"/>
</dbReference>
<dbReference type="KEGG" id="psco:LY89DRAFT_274672"/>
<keyword evidence="4" id="KW-0804">Transcription</keyword>
<dbReference type="InterPro" id="IPR001138">
    <property type="entry name" value="Zn2Cys6_DnaBD"/>
</dbReference>
<keyword evidence="3" id="KW-0805">Transcription regulation</keyword>
<evidence type="ECO:0000256" key="1">
    <source>
        <dbReference type="ARBA" id="ARBA00022723"/>
    </source>
</evidence>
<dbReference type="Gene3D" id="4.10.240.10">
    <property type="entry name" value="Zn(2)-C6 fungal-type DNA-binding domain"/>
    <property type="match status" value="1"/>
</dbReference>
<keyword evidence="5" id="KW-0539">Nucleus</keyword>
<gene>
    <name evidence="7" type="ORF">LY89DRAFT_274672</name>
</gene>
<dbReference type="GO" id="GO:0008270">
    <property type="term" value="F:zinc ion binding"/>
    <property type="evidence" value="ECO:0007669"/>
    <property type="project" value="InterPro"/>
</dbReference>
<dbReference type="Proteomes" id="UP000070700">
    <property type="component" value="Unassembled WGS sequence"/>
</dbReference>
<organism evidence="7 8">
    <name type="scientific">Mollisia scopiformis</name>
    <name type="common">Conifer needle endophyte fungus</name>
    <name type="synonym">Phialocephala scopiformis</name>
    <dbReference type="NCBI Taxonomy" id="149040"/>
    <lineage>
        <taxon>Eukaryota</taxon>
        <taxon>Fungi</taxon>
        <taxon>Dikarya</taxon>
        <taxon>Ascomycota</taxon>
        <taxon>Pezizomycotina</taxon>
        <taxon>Leotiomycetes</taxon>
        <taxon>Helotiales</taxon>
        <taxon>Mollisiaceae</taxon>
        <taxon>Mollisia</taxon>
    </lineage>
</organism>
<keyword evidence="2" id="KW-0862">Zinc</keyword>
<sequence length="412" mass="46472">MVKALETKACDACGKAKRKCGKQTPRCLRCRTRGIECTYPPARPTRFVLLEDDNETPVVEPEAPVENALELPVNSSILQTRGTGNIEVDLPASGEGLIDDRLATSWFASLETWKVRFPRENQCLSVIADSKRFVTAIRRWLMQWIEKGTNPFIHKRLYQTRFPRSIQDAYTALSCYLHKTTSNEGLVLQIIENRATQLVAESQMDSAKSSIDENSSGSALDTLAHVARVQALLIYQFICLYDGDIRLRHLGESHIPVLDRWMRDMLDQSSHAPCLGGTIISQTLEQTRVRPSYVSPTNELIWYSWVVAESVRRTWVVGSGIQVVFLALQRGGAPPCQGGVMYTTRHGVWEAPSAMAWEKLCSEVHVGLMQMADAERLFTDVSPEEVNEFTKVVLDVTFGRERMERWGVHVED</sequence>
<dbReference type="AlphaFoldDB" id="A0A132BB31"/>
<keyword evidence="1" id="KW-0479">Metal-binding</keyword>
<dbReference type="EMBL" id="KQ947431">
    <property type="protein sequence ID" value="KUJ09630.1"/>
    <property type="molecule type" value="Genomic_DNA"/>
</dbReference>
<dbReference type="SUPFAM" id="SSF57701">
    <property type="entry name" value="Zn2/Cys6 DNA-binding domain"/>
    <property type="match status" value="1"/>
</dbReference>
<dbReference type="OrthoDB" id="4216928at2759"/>
<dbReference type="InterPro" id="IPR036864">
    <property type="entry name" value="Zn2-C6_fun-type_DNA-bd_sf"/>
</dbReference>
<feature type="domain" description="Zn(2)-C6 fungal-type" evidence="6">
    <location>
        <begin position="9"/>
        <end position="39"/>
    </location>
</feature>
<evidence type="ECO:0000259" key="6">
    <source>
        <dbReference type="PROSITE" id="PS50048"/>
    </source>
</evidence>
<dbReference type="RefSeq" id="XP_018063985.1">
    <property type="nucleotide sequence ID" value="XM_018206397.1"/>
</dbReference>
<evidence type="ECO:0000256" key="2">
    <source>
        <dbReference type="ARBA" id="ARBA00022833"/>
    </source>
</evidence>
<protein>
    <recommendedName>
        <fullName evidence="6">Zn(2)-C6 fungal-type domain-containing protein</fullName>
    </recommendedName>
</protein>
<dbReference type="SMART" id="SM00066">
    <property type="entry name" value="GAL4"/>
    <property type="match status" value="1"/>
</dbReference>
<evidence type="ECO:0000256" key="5">
    <source>
        <dbReference type="ARBA" id="ARBA00023242"/>
    </source>
</evidence>
<accession>A0A132BB31</accession>
<keyword evidence="8" id="KW-1185">Reference proteome</keyword>
<dbReference type="Pfam" id="PF00172">
    <property type="entry name" value="Zn_clus"/>
    <property type="match status" value="1"/>
</dbReference>
<dbReference type="STRING" id="149040.A0A132BB31"/>
<dbReference type="PANTHER" id="PTHR47660">
    <property type="entry name" value="TRANSCRIPTION FACTOR WITH C2H2 AND ZN(2)-CYS(6) DNA BINDING DOMAIN (EUROFUNG)-RELATED-RELATED"/>
    <property type="match status" value="1"/>
</dbReference>
<dbReference type="GO" id="GO:0000981">
    <property type="term" value="F:DNA-binding transcription factor activity, RNA polymerase II-specific"/>
    <property type="evidence" value="ECO:0007669"/>
    <property type="project" value="InterPro"/>
</dbReference>
<evidence type="ECO:0000256" key="3">
    <source>
        <dbReference type="ARBA" id="ARBA00023015"/>
    </source>
</evidence>
<evidence type="ECO:0000256" key="4">
    <source>
        <dbReference type="ARBA" id="ARBA00023163"/>
    </source>
</evidence>
<dbReference type="InParanoid" id="A0A132BB31"/>
<reference evidence="7 8" key="1">
    <citation type="submission" date="2015-10" db="EMBL/GenBank/DDBJ databases">
        <title>Full genome of DAOMC 229536 Phialocephala scopiformis, a fungal endophyte of spruce producing the potent anti-insectan compound rugulosin.</title>
        <authorList>
            <consortium name="DOE Joint Genome Institute"/>
            <person name="Walker A.K."/>
            <person name="Frasz S.L."/>
            <person name="Seifert K.A."/>
            <person name="Miller J.D."/>
            <person name="Mondo S.J."/>
            <person name="Labutti K."/>
            <person name="Lipzen A."/>
            <person name="Dockter R."/>
            <person name="Kennedy M."/>
            <person name="Grigoriev I.V."/>
            <person name="Spatafora J.W."/>
        </authorList>
    </citation>
    <scope>NUCLEOTIDE SEQUENCE [LARGE SCALE GENOMIC DNA]</scope>
    <source>
        <strain evidence="7 8">CBS 120377</strain>
    </source>
</reference>
<dbReference type="GeneID" id="28816123"/>
<evidence type="ECO:0000313" key="7">
    <source>
        <dbReference type="EMBL" id="KUJ09630.1"/>
    </source>
</evidence>
<proteinExistence type="predicted"/>
<name>A0A132BB31_MOLSC</name>
<dbReference type="PROSITE" id="PS50048">
    <property type="entry name" value="ZN2_CY6_FUNGAL_2"/>
    <property type="match status" value="1"/>
</dbReference>